<comment type="caution">
    <text evidence="8">The sequence shown here is derived from an EMBL/GenBank/DDBJ whole genome shotgun (WGS) entry which is preliminary data.</text>
</comment>
<dbReference type="Proteomes" id="UP001359485">
    <property type="component" value="Unassembled WGS sequence"/>
</dbReference>
<evidence type="ECO:0000256" key="3">
    <source>
        <dbReference type="ARBA" id="ARBA00022630"/>
    </source>
</evidence>
<feature type="chain" id="PRO_5045832547" description="Glucose-methanol-choline oxidoreductase N-terminal domain-containing protein" evidence="6">
    <location>
        <begin position="20"/>
        <end position="604"/>
    </location>
</feature>
<protein>
    <recommendedName>
        <fullName evidence="7">Glucose-methanol-choline oxidoreductase N-terminal domain-containing protein</fullName>
    </recommendedName>
</protein>
<dbReference type="InterPro" id="IPR036188">
    <property type="entry name" value="FAD/NAD-bd_sf"/>
</dbReference>
<dbReference type="InterPro" id="IPR012132">
    <property type="entry name" value="GMC_OxRdtase"/>
</dbReference>
<dbReference type="PIRSF" id="PIRSF000137">
    <property type="entry name" value="Alcohol_oxidase"/>
    <property type="match status" value="1"/>
</dbReference>
<dbReference type="SUPFAM" id="SSF51905">
    <property type="entry name" value="FAD/NAD(P)-binding domain"/>
    <property type="match status" value="1"/>
</dbReference>
<comment type="similarity">
    <text evidence="2 5">Belongs to the GMC oxidoreductase family.</text>
</comment>
<feature type="signal peptide" evidence="6">
    <location>
        <begin position="1"/>
        <end position="19"/>
    </location>
</feature>
<evidence type="ECO:0000256" key="1">
    <source>
        <dbReference type="ARBA" id="ARBA00001974"/>
    </source>
</evidence>
<organism evidence="8 9">
    <name type="scientific">Polyplax serrata</name>
    <name type="common">Common mouse louse</name>
    <dbReference type="NCBI Taxonomy" id="468196"/>
    <lineage>
        <taxon>Eukaryota</taxon>
        <taxon>Metazoa</taxon>
        <taxon>Ecdysozoa</taxon>
        <taxon>Arthropoda</taxon>
        <taxon>Hexapoda</taxon>
        <taxon>Insecta</taxon>
        <taxon>Pterygota</taxon>
        <taxon>Neoptera</taxon>
        <taxon>Paraneoptera</taxon>
        <taxon>Psocodea</taxon>
        <taxon>Troctomorpha</taxon>
        <taxon>Phthiraptera</taxon>
        <taxon>Anoplura</taxon>
        <taxon>Polyplacidae</taxon>
        <taxon>Polyplax</taxon>
    </lineage>
</organism>
<dbReference type="PANTHER" id="PTHR11552">
    <property type="entry name" value="GLUCOSE-METHANOL-CHOLINE GMC OXIDOREDUCTASE"/>
    <property type="match status" value="1"/>
</dbReference>
<dbReference type="Gene3D" id="3.50.50.60">
    <property type="entry name" value="FAD/NAD(P)-binding domain"/>
    <property type="match status" value="1"/>
</dbReference>
<name>A0ABR1AUP7_POLSC</name>
<dbReference type="InterPro" id="IPR000172">
    <property type="entry name" value="GMC_OxRdtase_N"/>
</dbReference>
<feature type="domain" description="Glucose-methanol-choline oxidoreductase N-terminal" evidence="7">
    <location>
        <begin position="112"/>
        <end position="135"/>
    </location>
</feature>
<evidence type="ECO:0000256" key="4">
    <source>
        <dbReference type="ARBA" id="ARBA00022827"/>
    </source>
</evidence>
<dbReference type="Pfam" id="PF05199">
    <property type="entry name" value="GMC_oxred_C"/>
    <property type="match status" value="1"/>
</dbReference>
<dbReference type="Gene3D" id="3.30.560.10">
    <property type="entry name" value="Glucose Oxidase, domain 3"/>
    <property type="match status" value="1"/>
</dbReference>
<dbReference type="Pfam" id="PF00732">
    <property type="entry name" value="GMC_oxred_N"/>
    <property type="match status" value="1"/>
</dbReference>
<reference evidence="8 9" key="1">
    <citation type="submission" date="2023-09" db="EMBL/GenBank/DDBJ databases">
        <title>Genomes of two closely related lineages of the louse Polyplax serrata with different host specificities.</title>
        <authorList>
            <person name="Martinu J."/>
            <person name="Tarabai H."/>
            <person name="Stefka J."/>
            <person name="Hypsa V."/>
        </authorList>
    </citation>
    <scope>NUCLEOTIDE SEQUENCE [LARGE SCALE GENOMIC DNA]</scope>
    <source>
        <strain evidence="8">98ZLc_SE</strain>
    </source>
</reference>
<dbReference type="PROSITE" id="PS00623">
    <property type="entry name" value="GMC_OXRED_1"/>
    <property type="match status" value="1"/>
</dbReference>
<proteinExistence type="inferred from homology"/>
<evidence type="ECO:0000256" key="6">
    <source>
        <dbReference type="SAM" id="SignalP"/>
    </source>
</evidence>
<keyword evidence="3 5" id="KW-0285">Flavoprotein</keyword>
<accession>A0ABR1AUP7</accession>
<gene>
    <name evidence="8" type="ORF">RUM44_010131</name>
</gene>
<keyword evidence="6" id="KW-0732">Signal</keyword>
<keyword evidence="9" id="KW-1185">Reference proteome</keyword>
<dbReference type="SUPFAM" id="SSF54373">
    <property type="entry name" value="FAD-linked reductases, C-terminal domain"/>
    <property type="match status" value="1"/>
</dbReference>
<dbReference type="PANTHER" id="PTHR11552:SF147">
    <property type="entry name" value="CHOLINE DEHYDROGENASE, MITOCHONDRIAL"/>
    <property type="match status" value="1"/>
</dbReference>
<evidence type="ECO:0000259" key="7">
    <source>
        <dbReference type="PROSITE" id="PS00623"/>
    </source>
</evidence>
<keyword evidence="4 5" id="KW-0274">FAD</keyword>
<sequence>MSVFSIFLWIMMRITEFNSEEHNVLDTYDYIIVGGGSAGAILAGRLAENSNLSVLLIEAGGEGFSLLNIPVLGPLKQLSELDWQYTTVPQKCSCFGLNKNVIKFLVSKWPSGKILGGSTHLNYMIYLKGDIRDYETWKSPDSHDWSFTDINFYFEKSRKCDEFKSSWDGSTEVRHPLYVTDLSNAVLNAARELGYSVYDDSSTQRTGFMKPDLNLNSVGQRWTSDQYLKKVKDKNKNIHVLTNTVVEEILLLDGFEAHAVKIKRNEITSIIKAKVEVVVSAGTVGSAKLLMLSGIGPRQSLSNANVSVKIDLPVGKNLQDHITTGLDLGILKQHLFSFTDLMKPSSAYEYFVHSQGPFTSGLVDVIGVVHSSLVNPRHEMPDLEFMVLVAGLSSDKGIFFQHAMGISQKVWNEYFRPLINESVVSIMPVLLHPKSSGEIRLNPSNPYGMPDIDPSYLTEETDVDTLVEGIKIVRNIIETNSLRKFGLRFNNNIFPGCGSWKFNSDEYWRCYVRHLTLTVYHPVGTCKMGNLENGGVVDHRLRVYKTNKLRVVDASIMPNLPSANPNAAVLMIAEKAADLIKENFYTRQSTCRVQHVLVPPKTCA</sequence>
<dbReference type="EMBL" id="JAWJWF010000045">
    <property type="protein sequence ID" value="KAK6627652.1"/>
    <property type="molecule type" value="Genomic_DNA"/>
</dbReference>
<evidence type="ECO:0000313" key="9">
    <source>
        <dbReference type="Proteomes" id="UP001359485"/>
    </source>
</evidence>
<evidence type="ECO:0000313" key="8">
    <source>
        <dbReference type="EMBL" id="KAK6627652.1"/>
    </source>
</evidence>
<comment type="cofactor">
    <cofactor evidence="1">
        <name>FAD</name>
        <dbReference type="ChEBI" id="CHEBI:57692"/>
    </cofactor>
</comment>
<evidence type="ECO:0000256" key="2">
    <source>
        <dbReference type="ARBA" id="ARBA00010790"/>
    </source>
</evidence>
<evidence type="ECO:0000256" key="5">
    <source>
        <dbReference type="RuleBase" id="RU003968"/>
    </source>
</evidence>
<dbReference type="InterPro" id="IPR007867">
    <property type="entry name" value="GMC_OxRtase_C"/>
</dbReference>